<proteinExistence type="predicted"/>
<dbReference type="AlphaFoldDB" id="A0A090JZU1"/>
<keyword evidence="2" id="KW-1185">Reference proteome</keyword>
<dbReference type="PATRIC" id="fig|80852.17.peg.3045"/>
<dbReference type="GeneID" id="28542536"/>
<sequence>MKVNFPSRDVSYSYTMKELKNVAPTMLTTPLPWERKLIKYNGVYLYDLLNNQEIISKINYIEVSAANGYKAKITGDSLEKEAFFLAYQANGRDISIRKKGPILIISDLSKLSEEEMSEISLSYHLVWFATEITVYE</sequence>
<name>A0A090JZU1_9GAMM</name>
<organism evidence="1 2">
    <name type="scientific">Aliivibrio wodanis</name>
    <dbReference type="NCBI Taxonomy" id="80852"/>
    <lineage>
        <taxon>Bacteria</taxon>
        <taxon>Pseudomonadati</taxon>
        <taxon>Pseudomonadota</taxon>
        <taxon>Gammaproteobacteria</taxon>
        <taxon>Vibrionales</taxon>
        <taxon>Vibrionaceae</taxon>
        <taxon>Aliivibrio</taxon>
    </lineage>
</organism>
<accession>A0A090JZU1</accession>
<dbReference type="Proteomes" id="UP000032427">
    <property type="component" value="Chromosome 2"/>
</dbReference>
<evidence type="ECO:0000313" key="2">
    <source>
        <dbReference type="Proteomes" id="UP000032427"/>
    </source>
</evidence>
<dbReference type="InterPro" id="IPR036374">
    <property type="entry name" value="OxRdtase_Mopterin-bd_sf"/>
</dbReference>
<reference evidence="2" key="1">
    <citation type="submission" date="2014-09" db="EMBL/GenBank/DDBJ databases">
        <authorList>
            <person name="Hjerde E."/>
        </authorList>
    </citation>
    <scope>NUCLEOTIDE SEQUENCE [LARGE SCALE GENOMIC DNA]</scope>
    <source>
        <strain evidence="2">06/09/139</strain>
    </source>
</reference>
<dbReference type="SUPFAM" id="SSF56524">
    <property type="entry name" value="Oxidoreductase molybdopterin-binding domain"/>
    <property type="match status" value="1"/>
</dbReference>
<dbReference type="OrthoDB" id="9798763at2"/>
<protein>
    <submittedName>
        <fullName evidence="1">Uncharacterized protein</fullName>
    </submittedName>
</protein>
<dbReference type="KEGG" id="awd:AWOD_II_0290"/>
<evidence type="ECO:0000313" key="1">
    <source>
        <dbReference type="EMBL" id="CED56938.1"/>
    </source>
</evidence>
<gene>
    <name evidence="1" type="ORF">AWOD_II_0290</name>
</gene>
<dbReference type="HOGENOM" id="CLU_1871043_0_0_6"/>
<dbReference type="EMBL" id="LN554847">
    <property type="protein sequence ID" value="CED56938.1"/>
    <property type="molecule type" value="Genomic_DNA"/>
</dbReference>